<reference evidence="2 3" key="1">
    <citation type="submission" date="2020-03" db="EMBL/GenBank/DDBJ databases">
        <title>Sequencing the genomes of 1000 actinobacteria strains.</title>
        <authorList>
            <person name="Klenk H.-P."/>
        </authorList>
    </citation>
    <scope>NUCLEOTIDE SEQUENCE [LARGE SCALE GENOMIC DNA]</scope>
    <source>
        <strain evidence="2 3">DSM 45685</strain>
    </source>
</reference>
<proteinExistence type="predicted"/>
<dbReference type="EMBL" id="JAAOYM010000003">
    <property type="protein sequence ID" value="NIJ14793.1"/>
    <property type="molecule type" value="Genomic_DNA"/>
</dbReference>
<accession>A0A7X5UV76</accession>
<evidence type="ECO:0000313" key="3">
    <source>
        <dbReference type="Proteomes" id="UP000545493"/>
    </source>
</evidence>
<dbReference type="Proteomes" id="UP000545493">
    <property type="component" value="Unassembled WGS sequence"/>
</dbReference>
<evidence type="ECO:0000256" key="1">
    <source>
        <dbReference type="SAM" id="MobiDB-lite"/>
    </source>
</evidence>
<gene>
    <name evidence="2" type="ORF">FHU38_005201</name>
</gene>
<dbReference type="AlphaFoldDB" id="A0A7X5UV76"/>
<feature type="region of interest" description="Disordered" evidence="1">
    <location>
        <begin position="283"/>
        <end position="374"/>
    </location>
</feature>
<evidence type="ECO:0000313" key="2">
    <source>
        <dbReference type="EMBL" id="NIJ14793.1"/>
    </source>
</evidence>
<sequence length="374" mass="40184">MRRLRWLAGSSLDCPISQGAVMDLSSRENEVHEHGFYLRDNPAFVKDSDVFAMARSSFAWLVTGPDPVSIDGREIPGLPPRPVPLDELGTLLLAKDCTQVTRDTAWAHLITRARADGGAWTVACVGLALPVLLRVAAIVTRRFTGDTHDLNAAVLTGFLHALHEVDLVRPAILARLYYAAYREGRLALHEAVGGPIPAGNLVFNSAPPPRPEGHPDLVLAAAVRAGAITADEAGLISETRIGGTPLAEAAYARGMSYKATAKIRERAEPRLAAYLAGDAADVSADPSAEQSDSLAPVQPRQVEQTTSTRRTRLRNVTRVGAASEEKVSPTVSQSSPKSRIASRGTRLPVERRSRAHRTRPGPATPTSREVRSCD</sequence>
<comment type="caution">
    <text evidence="2">The sequence shown here is derived from an EMBL/GenBank/DDBJ whole genome shotgun (WGS) entry which is preliminary data.</text>
</comment>
<dbReference type="RefSeq" id="WP_243852807.1">
    <property type="nucleotide sequence ID" value="NZ_JAAOYM010000003.1"/>
</dbReference>
<protein>
    <submittedName>
        <fullName evidence="2">Uncharacterized protein</fullName>
    </submittedName>
</protein>
<keyword evidence="3" id="KW-1185">Reference proteome</keyword>
<name>A0A7X5UV76_9PSEU</name>
<organism evidence="2 3">
    <name type="scientific">Saccharomonospora amisosensis</name>
    <dbReference type="NCBI Taxonomy" id="1128677"/>
    <lineage>
        <taxon>Bacteria</taxon>
        <taxon>Bacillati</taxon>
        <taxon>Actinomycetota</taxon>
        <taxon>Actinomycetes</taxon>
        <taxon>Pseudonocardiales</taxon>
        <taxon>Pseudonocardiaceae</taxon>
        <taxon>Saccharomonospora</taxon>
    </lineage>
</organism>